<protein>
    <submittedName>
        <fullName evidence="2">Uncharacterized protein</fullName>
    </submittedName>
</protein>
<dbReference type="AlphaFoldDB" id="A0A9K3D9L2"/>
<proteinExistence type="predicted"/>
<dbReference type="EMBL" id="BDIP01007734">
    <property type="protein sequence ID" value="GIQ91449.1"/>
    <property type="molecule type" value="Genomic_DNA"/>
</dbReference>
<comment type="caution">
    <text evidence="2">The sequence shown here is derived from an EMBL/GenBank/DDBJ whole genome shotgun (WGS) entry which is preliminary data.</text>
</comment>
<keyword evidence="1" id="KW-0472">Membrane</keyword>
<accession>A0A9K3D9L2</accession>
<reference evidence="2 3" key="1">
    <citation type="journal article" date="2018" name="PLoS ONE">
        <title>The draft genome of Kipferlia bialata reveals reductive genome evolution in fornicate parasites.</title>
        <authorList>
            <person name="Tanifuji G."/>
            <person name="Takabayashi S."/>
            <person name="Kume K."/>
            <person name="Takagi M."/>
            <person name="Nakayama T."/>
            <person name="Kamikawa R."/>
            <person name="Inagaki Y."/>
            <person name="Hashimoto T."/>
        </authorList>
    </citation>
    <scope>NUCLEOTIDE SEQUENCE [LARGE SCALE GENOMIC DNA]</scope>
    <source>
        <strain evidence="2">NY0173</strain>
    </source>
</reference>
<keyword evidence="1" id="KW-0812">Transmembrane</keyword>
<evidence type="ECO:0000313" key="3">
    <source>
        <dbReference type="Proteomes" id="UP000265618"/>
    </source>
</evidence>
<sequence length="73" mass="8111">MRGPAQQVVDLVHTYLLTEISGTHSDRLENTQRPVYYPRWTGAMVIYSGSMSWVYTGVTAVLAGVALYTAMKT</sequence>
<feature type="non-terminal residue" evidence="2">
    <location>
        <position position="1"/>
    </location>
</feature>
<evidence type="ECO:0000313" key="2">
    <source>
        <dbReference type="EMBL" id="GIQ91449.1"/>
    </source>
</evidence>
<evidence type="ECO:0000256" key="1">
    <source>
        <dbReference type="SAM" id="Phobius"/>
    </source>
</evidence>
<keyword evidence="1" id="KW-1133">Transmembrane helix</keyword>
<dbReference type="Proteomes" id="UP000265618">
    <property type="component" value="Unassembled WGS sequence"/>
</dbReference>
<gene>
    <name evidence="2" type="ORF">KIPB_014707</name>
</gene>
<keyword evidence="3" id="KW-1185">Reference proteome</keyword>
<name>A0A9K3D9L2_9EUKA</name>
<feature type="transmembrane region" description="Helical" evidence="1">
    <location>
        <begin position="53"/>
        <end position="71"/>
    </location>
</feature>
<organism evidence="2 3">
    <name type="scientific">Kipferlia bialata</name>
    <dbReference type="NCBI Taxonomy" id="797122"/>
    <lineage>
        <taxon>Eukaryota</taxon>
        <taxon>Metamonada</taxon>
        <taxon>Carpediemonas-like organisms</taxon>
        <taxon>Kipferlia</taxon>
    </lineage>
</organism>